<dbReference type="Proteomes" id="UP001054854">
    <property type="component" value="Unassembled WGS sequence"/>
</dbReference>
<dbReference type="EMBL" id="BNEK01000007">
    <property type="protein sequence ID" value="GHJ34238.1"/>
    <property type="molecule type" value="Genomic_DNA"/>
</dbReference>
<keyword evidence="3" id="KW-1185">Reference proteome</keyword>
<reference evidence="2" key="1">
    <citation type="submission" date="2024-05" db="EMBL/GenBank/DDBJ databases">
        <title>Whole genome shotgun sequence of Streptomyces hygroscopicus NBRC 113678.</title>
        <authorList>
            <person name="Komaki H."/>
            <person name="Tamura T."/>
        </authorList>
    </citation>
    <scope>NUCLEOTIDE SEQUENCE</scope>
    <source>
        <strain evidence="2">N11-34</strain>
    </source>
</reference>
<protein>
    <submittedName>
        <fullName evidence="2">Uncharacterized protein</fullName>
    </submittedName>
</protein>
<comment type="caution">
    <text evidence="2">The sequence shown here is derived from an EMBL/GenBank/DDBJ whole genome shotgun (WGS) entry which is preliminary data.</text>
</comment>
<evidence type="ECO:0000313" key="3">
    <source>
        <dbReference type="Proteomes" id="UP001054854"/>
    </source>
</evidence>
<evidence type="ECO:0000313" key="2">
    <source>
        <dbReference type="EMBL" id="GHJ34238.1"/>
    </source>
</evidence>
<proteinExistence type="predicted"/>
<name>A0ABQ3UG58_STRHY</name>
<dbReference type="RefSeq" id="WP_236260060.1">
    <property type="nucleotide sequence ID" value="NZ_BNEK01000007.1"/>
</dbReference>
<organism evidence="2 3">
    <name type="scientific">Streptomyces hygroscopicus</name>
    <dbReference type="NCBI Taxonomy" id="1912"/>
    <lineage>
        <taxon>Bacteria</taxon>
        <taxon>Bacillati</taxon>
        <taxon>Actinomycetota</taxon>
        <taxon>Actinomycetes</taxon>
        <taxon>Kitasatosporales</taxon>
        <taxon>Streptomycetaceae</taxon>
        <taxon>Streptomyces</taxon>
        <taxon>Streptomyces violaceusniger group</taxon>
    </lineage>
</organism>
<feature type="region of interest" description="Disordered" evidence="1">
    <location>
        <begin position="83"/>
        <end position="110"/>
    </location>
</feature>
<feature type="region of interest" description="Disordered" evidence="1">
    <location>
        <begin position="137"/>
        <end position="161"/>
    </location>
</feature>
<accession>A0ABQ3UG58</accession>
<gene>
    <name evidence="2" type="ORF">TPA0910_86710</name>
</gene>
<evidence type="ECO:0000256" key="1">
    <source>
        <dbReference type="SAM" id="MobiDB-lite"/>
    </source>
</evidence>
<sequence>MPQPRRFHLQRDTDITGVSGTGRVAEGVMWSDGTVSVRWLGEHPSTVFWDNGLADAEHVHGHGGHTRIVWDDPEPALAGDCPHCPDGHTPADQGSQPWHAHVGPERDGDGQPMEIIVARSAGAHVAESDAEWIRLRLNGPDDNRPAPPMRPTTFSRLGRGA</sequence>